<reference evidence="3 4" key="1">
    <citation type="submission" date="2024-02" db="EMBL/GenBank/DDBJ databases">
        <title>High-quality chromosome-scale genome assembly of Pensacola bahiagrass (Paspalum notatum Flugge var. saurae).</title>
        <authorList>
            <person name="Vega J.M."/>
            <person name="Podio M."/>
            <person name="Orjuela J."/>
            <person name="Siena L.A."/>
            <person name="Pessino S.C."/>
            <person name="Combes M.C."/>
            <person name="Mariac C."/>
            <person name="Albertini E."/>
            <person name="Pupilli F."/>
            <person name="Ortiz J.P.A."/>
            <person name="Leblanc O."/>
        </authorList>
    </citation>
    <scope>NUCLEOTIDE SEQUENCE [LARGE SCALE GENOMIC DNA]</scope>
    <source>
        <strain evidence="3">R1</strain>
        <tissue evidence="3">Leaf</tissue>
    </source>
</reference>
<dbReference type="EMBL" id="CP144745">
    <property type="protein sequence ID" value="WVZ51536.1"/>
    <property type="molecule type" value="Genomic_DNA"/>
</dbReference>
<name>A0AAQ3PK74_PASNO</name>
<sequence>MARSASCRGGASCSGKPLPVGASTVGSSPPILAPPPPGSAPPRRSAAALRVPGSAASRCDTTHQQLVALSHAIKSIKVLLRCPSPFRLFSGIHASKTAFIIFVGQLIVGGLTFGNVAIANQTFVM</sequence>
<feature type="region of interest" description="Disordered" evidence="1">
    <location>
        <begin position="1"/>
        <end position="47"/>
    </location>
</feature>
<protein>
    <submittedName>
        <fullName evidence="3">Uncharacterized protein</fullName>
    </submittedName>
</protein>
<keyword evidence="2" id="KW-0812">Transmembrane</keyword>
<keyword evidence="2" id="KW-1133">Transmembrane helix</keyword>
<gene>
    <name evidence="3" type="ORF">U9M48_002673</name>
</gene>
<keyword evidence="2" id="KW-0472">Membrane</keyword>
<keyword evidence="4" id="KW-1185">Reference proteome</keyword>
<dbReference type="Proteomes" id="UP001341281">
    <property type="component" value="Chromosome 01"/>
</dbReference>
<evidence type="ECO:0000313" key="3">
    <source>
        <dbReference type="EMBL" id="WVZ51536.1"/>
    </source>
</evidence>
<organism evidence="3 4">
    <name type="scientific">Paspalum notatum var. saurae</name>
    <dbReference type="NCBI Taxonomy" id="547442"/>
    <lineage>
        <taxon>Eukaryota</taxon>
        <taxon>Viridiplantae</taxon>
        <taxon>Streptophyta</taxon>
        <taxon>Embryophyta</taxon>
        <taxon>Tracheophyta</taxon>
        <taxon>Spermatophyta</taxon>
        <taxon>Magnoliopsida</taxon>
        <taxon>Liliopsida</taxon>
        <taxon>Poales</taxon>
        <taxon>Poaceae</taxon>
        <taxon>PACMAD clade</taxon>
        <taxon>Panicoideae</taxon>
        <taxon>Andropogonodae</taxon>
        <taxon>Paspaleae</taxon>
        <taxon>Paspalinae</taxon>
        <taxon>Paspalum</taxon>
    </lineage>
</organism>
<proteinExistence type="predicted"/>
<dbReference type="AlphaFoldDB" id="A0AAQ3PK74"/>
<feature type="compositionally biased region" description="Pro residues" evidence="1">
    <location>
        <begin position="31"/>
        <end position="40"/>
    </location>
</feature>
<evidence type="ECO:0000256" key="2">
    <source>
        <dbReference type="SAM" id="Phobius"/>
    </source>
</evidence>
<feature type="transmembrane region" description="Helical" evidence="2">
    <location>
        <begin position="97"/>
        <end position="119"/>
    </location>
</feature>
<evidence type="ECO:0000313" key="4">
    <source>
        <dbReference type="Proteomes" id="UP001341281"/>
    </source>
</evidence>
<evidence type="ECO:0000256" key="1">
    <source>
        <dbReference type="SAM" id="MobiDB-lite"/>
    </source>
</evidence>
<feature type="compositionally biased region" description="Low complexity" evidence="1">
    <location>
        <begin position="1"/>
        <end position="15"/>
    </location>
</feature>
<accession>A0AAQ3PK74</accession>